<gene>
    <name evidence="1" type="ORF">DSOL_2769</name>
</gene>
<accession>A0A1Q8QV03</accession>
<protein>
    <recommendedName>
        <fullName evidence="3">NRDE family protein</fullName>
    </recommendedName>
</protein>
<name>A0A1Q8QV03_9FIRM</name>
<sequence length="258" mass="29484">MCLLFFAYDCHPHYRLILAANRDEYYHRPTERAHFWDSHPLVLAGRDLEMLGTWMGITRTGRFAALTNFRDPSAQIKDAQSRGGLVSDFLCYNESPDQYMLDVVNNRTCYNPFNLLVGDSTSLLYFSNQSSSVKVLGPGIYGLSNNFLDTPWPKVQKSKQVLANYLVNRTVVEPQFLFEMLVDTEFAQDNELPDTGISQEREKMLSPIFIEGTEYGTRASTVLLIDRDNHVTFKEKSFIQGQQQGDEVGYSFSVSEVR</sequence>
<reference evidence="1 2" key="1">
    <citation type="submission" date="2016-09" db="EMBL/GenBank/DDBJ databases">
        <title>Complete genome of Desulfosporosinus sp. OL.</title>
        <authorList>
            <person name="Mardanov A."/>
            <person name="Beletsky A."/>
            <person name="Panova A."/>
            <person name="Karnachuk O."/>
            <person name="Ravin N."/>
        </authorList>
    </citation>
    <scope>NUCLEOTIDE SEQUENCE [LARGE SCALE GENOMIC DNA]</scope>
    <source>
        <strain evidence="1 2">OL</strain>
    </source>
</reference>
<keyword evidence="2" id="KW-1185">Reference proteome</keyword>
<organism evidence="1 2">
    <name type="scientific">Desulfosporosinus metallidurans</name>
    <dbReference type="NCBI Taxonomy" id="1888891"/>
    <lineage>
        <taxon>Bacteria</taxon>
        <taxon>Bacillati</taxon>
        <taxon>Bacillota</taxon>
        <taxon>Clostridia</taxon>
        <taxon>Eubacteriales</taxon>
        <taxon>Desulfitobacteriaceae</taxon>
        <taxon>Desulfosporosinus</taxon>
    </lineage>
</organism>
<evidence type="ECO:0000313" key="2">
    <source>
        <dbReference type="Proteomes" id="UP000186102"/>
    </source>
</evidence>
<dbReference type="InterPro" id="IPR008551">
    <property type="entry name" value="TANGO2"/>
</dbReference>
<evidence type="ECO:0008006" key="3">
    <source>
        <dbReference type="Google" id="ProtNLM"/>
    </source>
</evidence>
<dbReference type="AlphaFoldDB" id="A0A1Q8QV03"/>
<evidence type="ECO:0000313" key="1">
    <source>
        <dbReference type="EMBL" id="OLN31159.1"/>
    </source>
</evidence>
<dbReference type="PANTHER" id="PTHR17985:SF8">
    <property type="entry name" value="TRANSPORT AND GOLGI ORGANIZATION PROTEIN 2 HOMOLOG"/>
    <property type="match status" value="1"/>
</dbReference>
<dbReference type="STRING" id="1888891.DSOL_2769"/>
<dbReference type="RefSeq" id="WP_075365336.1">
    <property type="nucleotide sequence ID" value="NZ_MLBF01000020.1"/>
</dbReference>
<proteinExistence type="predicted"/>
<comment type="caution">
    <text evidence="1">The sequence shown here is derived from an EMBL/GenBank/DDBJ whole genome shotgun (WGS) entry which is preliminary data.</text>
</comment>
<dbReference type="PANTHER" id="PTHR17985">
    <property type="entry name" value="SER/THR-RICH PROTEIN T10 IN DGCR REGION"/>
    <property type="match status" value="1"/>
</dbReference>
<dbReference type="OrthoDB" id="4380123at2"/>
<dbReference type="Proteomes" id="UP000186102">
    <property type="component" value="Unassembled WGS sequence"/>
</dbReference>
<dbReference type="Pfam" id="PF05742">
    <property type="entry name" value="TANGO2"/>
    <property type="match status" value="1"/>
</dbReference>
<dbReference type="EMBL" id="MLBF01000020">
    <property type="protein sequence ID" value="OLN31159.1"/>
    <property type="molecule type" value="Genomic_DNA"/>
</dbReference>